<evidence type="ECO:0000313" key="2">
    <source>
        <dbReference type="Proteomes" id="UP000004994"/>
    </source>
</evidence>
<dbReference type="EnsemblPlants" id="Solyc04g025240.2.1">
    <property type="protein sequence ID" value="Solyc04g025240.2.1"/>
    <property type="gene ID" value="Solyc04g025240.2"/>
</dbReference>
<dbReference type="HOGENOM" id="CLU_1527750_0_0_1"/>
<reference evidence="1" key="1">
    <citation type="journal article" date="2012" name="Nature">
        <title>The tomato genome sequence provides insights into fleshy fruit evolution.</title>
        <authorList>
            <consortium name="Tomato Genome Consortium"/>
        </authorList>
    </citation>
    <scope>NUCLEOTIDE SEQUENCE [LARGE SCALE GENOMIC DNA]</scope>
    <source>
        <strain evidence="1">cv. Heinz 1706</strain>
    </source>
</reference>
<dbReference type="PaxDb" id="4081-Solyc04g025240.2.1"/>
<reference evidence="1" key="2">
    <citation type="submission" date="2015-06" db="UniProtKB">
        <authorList>
            <consortium name="EnsemblPlants"/>
        </authorList>
    </citation>
    <scope>IDENTIFICATION</scope>
    <source>
        <strain evidence="1">cv. Heinz 1706</strain>
    </source>
</reference>
<sequence>MPESGYQDPIWVSCFQNYEASPKSFSSLSTSGRVSQVVDLFPTISPEVYLRKARLEDCWEVAETHYNSFFPEYSFPLDFFLRIDRLITMLFGFSIPNGCQRTCFVDVLGSRDEEACLLGTEDLKLGGFYGQWSLNKVYVTGILSVDTVDDFLLRKRPLRQRRSVVSWILVRNLEIF</sequence>
<organism evidence="1">
    <name type="scientific">Solanum lycopersicum</name>
    <name type="common">Tomato</name>
    <name type="synonym">Lycopersicon esculentum</name>
    <dbReference type="NCBI Taxonomy" id="4081"/>
    <lineage>
        <taxon>Eukaryota</taxon>
        <taxon>Viridiplantae</taxon>
        <taxon>Streptophyta</taxon>
        <taxon>Embryophyta</taxon>
        <taxon>Tracheophyta</taxon>
        <taxon>Spermatophyta</taxon>
        <taxon>Magnoliopsida</taxon>
        <taxon>eudicotyledons</taxon>
        <taxon>Gunneridae</taxon>
        <taxon>Pentapetalae</taxon>
        <taxon>asterids</taxon>
        <taxon>lamiids</taxon>
        <taxon>Solanales</taxon>
        <taxon>Solanaceae</taxon>
        <taxon>Solanoideae</taxon>
        <taxon>Solaneae</taxon>
        <taxon>Solanum</taxon>
        <taxon>Solanum subgen. Lycopersicon</taxon>
    </lineage>
</organism>
<dbReference type="Gramene" id="Solyc04g025240.2.1">
    <property type="protein sequence ID" value="Solyc04g025240.2.1"/>
    <property type="gene ID" value="Solyc04g025240.2"/>
</dbReference>
<evidence type="ECO:0000313" key="1">
    <source>
        <dbReference type="EnsemblPlants" id="Solyc04g025240.2.1"/>
    </source>
</evidence>
<dbReference type="InParanoid" id="K4BQW9"/>
<dbReference type="eggNOG" id="ENOG502QQE1">
    <property type="taxonomic scope" value="Eukaryota"/>
</dbReference>
<dbReference type="PhylomeDB" id="K4BQW9"/>
<dbReference type="PANTHER" id="PTHR47443">
    <property type="entry name" value="ACYL-COA N-ACYLTRANSFERASES (NAT) SUPERFAMILY PROTEIN"/>
    <property type="match status" value="1"/>
</dbReference>
<dbReference type="Proteomes" id="UP000004994">
    <property type="component" value="Chromosome 4"/>
</dbReference>
<dbReference type="PANTHER" id="PTHR47443:SF3">
    <property type="entry name" value="GCN5-RELATED N-ACETYLTRANSFERASE 4, CHLOROPLASTIC"/>
    <property type="match status" value="1"/>
</dbReference>
<dbReference type="STRING" id="4081.K4BQW9"/>
<protein>
    <submittedName>
        <fullName evidence="1">Uncharacterized protein</fullName>
    </submittedName>
</protein>
<proteinExistence type="predicted"/>
<name>K4BQW9_SOLLC</name>
<keyword evidence="2" id="KW-1185">Reference proteome</keyword>
<dbReference type="AlphaFoldDB" id="K4BQW9"/>
<dbReference type="OMA" id="FLANHCY"/>
<accession>K4BQW9</accession>